<dbReference type="EMBL" id="DS016999">
    <property type="protein sequence ID" value="KMU87658.1"/>
    <property type="molecule type" value="Genomic_DNA"/>
</dbReference>
<evidence type="ECO:0000313" key="2">
    <source>
        <dbReference type="Proteomes" id="UP000054563"/>
    </source>
</evidence>
<protein>
    <submittedName>
        <fullName evidence="1">Uncharacterized protein</fullName>
    </submittedName>
</protein>
<proteinExistence type="predicted"/>
<organism evidence="1 2">
    <name type="scientific">Coccidioides immitis H538.4</name>
    <dbReference type="NCBI Taxonomy" id="396776"/>
    <lineage>
        <taxon>Eukaryota</taxon>
        <taxon>Fungi</taxon>
        <taxon>Dikarya</taxon>
        <taxon>Ascomycota</taxon>
        <taxon>Pezizomycotina</taxon>
        <taxon>Eurotiomycetes</taxon>
        <taxon>Eurotiomycetidae</taxon>
        <taxon>Onygenales</taxon>
        <taxon>Onygenaceae</taxon>
        <taxon>Coccidioides</taxon>
    </lineage>
</organism>
<evidence type="ECO:0000313" key="1">
    <source>
        <dbReference type="EMBL" id="KMU87658.1"/>
    </source>
</evidence>
<sequence length="169" mass="19239">MIAGTTVMRNQGSLRTSPLVKNSVPFPAKARSCFWRGKRAYEDDRNDQRRAGQSLIFFWNHRNETAGGISPYPMHRPGNYGYRDIEKQNAQSNAKVNEEWDYPTQVFSAENKPGDPPAEIPLMDLPSEQEPNDQIFPSTDIHLISATPCFESSSLRRATRMALFEFLIT</sequence>
<gene>
    <name evidence="1" type="ORF">CIHG_06051</name>
</gene>
<dbReference type="Proteomes" id="UP000054563">
    <property type="component" value="Unassembled WGS sequence"/>
</dbReference>
<name>A0A0J8UJL8_COCIT</name>
<dbReference type="AlphaFoldDB" id="A0A0J8UJL8"/>
<dbReference type="VEuPathDB" id="FungiDB:CIHG_06051"/>
<reference evidence="2" key="1">
    <citation type="journal article" date="2010" name="Genome Res.">
        <title>Population genomic sequencing of Coccidioides fungi reveals recent hybridization and transposon control.</title>
        <authorList>
            <person name="Neafsey D.E."/>
            <person name="Barker B.M."/>
            <person name="Sharpton T.J."/>
            <person name="Stajich J.E."/>
            <person name="Park D.J."/>
            <person name="Whiston E."/>
            <person name="Hung C.-Y."/>
            <person name="McMahan C."/>
            <person name="White J."/>
            <person name="Sykes S."/>
            <person name="Heiman D."/>
            <person name="Young S."/>
            <person name="Zeng Q."/>
            <person name="Abouelleil A."/>
            <person name="Aftuck L."/>
            <person name="Bessette D."/>
            <person name="Brown A."/>
            <person name="FitzGerald M."/>
            <person name="Lui A."/>
            <person name="Macdonald J.P."/>
            <person name="Priest M."/>
            <person name="Orbach M.J."/>
            <person name="Galgiani J.N."/>
            <person name="Kirkland T.N."/>
            <person name="Cole G.T."/>
            <person name="Birren B.W."/>
            <person name="Henn M.R."/>
            <person name="Taylor J.W."/>
            <person name="Rounsley S.D."/>
        </authorList>
    </citation>
    <scope>NUCLEOTIDE SEQUENCE [LARGE SCALE GENOMIC DNA]</scope>
    <source>
        <strain evidence="2">H538.4</strain>
    </source>
</reference>
<accession>A0A0J8UJL8</accession>